<organism evidence="1 2">
    <name type="scientific">Acetobacterium bakii</name>
    <dbReference type="NCBI Taxonomy" id="52689"/>
    <lineage>
        <taxon>Bacteria</taxon>
        <taxon>Bacillati</taxon>
        <taxon>Bacillota</taxon>
        <taxon>Clostridia</taxon>
        <taxon>Eubacteriales</taxon>
        <taxon>Eubacteriaceae</taxon>
        <taxon>Acetobacterium</taxon>
    </lineage>
</organism>
<dbReference type="InterPro" id="IPR010712">
    <property type="entry name" value="Arsenical-R_ArsD"/>
</dbReference>
<keyword evidence="2" id="KW-1185">Reference proteome</keyword>
<dbReference type="GO" id="GO:0003677">
    <property type="term" value="F:DNA binding"/>
    <property type="evidence" value="ECO:0007669"/>
    <property type="project" value="InterPro"/>
</dbReference>
<dbReference type="STRING" id="52689.AKG39_02890"/>
<name>A0A0L6U451_9FIRM</name>
<proteinExistence type="predicted"/>
<sequence>MRKIEIYEPAGCASGFCDPAIEKDLLRMEHLVQDLRERGVSISRYNIIDDGPAFLANEAVKTALVEDGVEALPFIVVEGKLESKGEYPTDLEFAKWAGLPWSDLANYANIEKRANALAVEGTESGCGKCG</sequence>
<dbReference type="GO" id="GO:0046685">
    <property type="term" value="P:response to arsenic-containing substance"/>
    <property type="evidence" value="ECO:0007669"/>
    <property type="project" value="InterPro"/>
</dbReference>
<dbReference type="Pfam" id="PF06953">
    <property type="entry name" value="ArsD"/>
    <property type="match status" value="1"/>
</dbReference>
<dbReference type="EMBL" id="LGYO01000007">
    <property type="protein sequence ID" value="KNZ43112.1"/>
    <property type="molecule type" value="Genomic_DNA"/>
</dbReference>
<dbReference type="RefSeq" id="WP_050738853.1">
    <property type="nucleotide sequence ID" value="NZ_LGYO01000007.1"/>
</dbReference>
<dbReference type="OrthoDB" id="9801358at2"/>
<dbReference type="Gene3D" id="3.40.30.10">
    <property type="entry name" value="Glutaredoxin"/>
    <property type="match status" value="1"/>
</dbReference>
<evidence type="ECO:0008006" key="3">
    <source>
        <dbReference type="Google" id="ProtNLM"/>
    </source>
</evidence>
<dbReference type="GO" id="GO:0045892">
    <property type="term" value="P:negative regulation of DNA-templated transcription"/>
    <property type="evidence" value="ECO:0007669"/>
    <property type="project" value="InterPro"/>
</dbReference>
<evidence type="ECO:0000313" key="1">
    <source>
        <dbReference type="EMBL" id="KNZ43112.1"/>
    </source>
</evidence>
<evidence type="ECO:0000313" key="2">
    <source>
        <dbReference type="Proteomes" id="UP000036873"/>
    </source>
</evidence>
<protein>
    <recommendedName>
        <fullName evidence="3">Arsenic resistance operon repressor</fullName>
    </recommendedName>
</protein>
<gene>
    <name evidence="1" type="ORF">AKG39_02890</name>
</gene>
<accession>A0A0L6U451</accession>
<dbReference type="Proteomes" id="UP000036873">
    <property type="component" value="Unassembled WGS sequence"/>
</dbReference>
<reference evidence="2" key="1">
    <citation type="submission" date="2015-07" db="EMBL/GenBank/DDBJ databases">
        <title>Draft genome sequence of Acetobacterium bakii DSM 8293, a potential psychrophilic chemical producer through syngas fermentation.</title>
        <authorList>
            <person name="Song Y."/>
            <person name="Hwang S."/>
            <person name="Cho B.-K."/>
        </authorList>
    </citation>
    <scope>NUCLEOTIDE SEQUENCE [LARGE SCALE GENOMIC DNA]</scope>
    <source>
        <strain evidence="2">DSM 8239</strain>
    </source>
</reference>
<comment type="caution">
    <text evidence="1">The sequence shown here is derived from an EMBL/GenBank/DDBJ whole genome shotgun (WGS) entry which is preliminary data.</text>
</comment>
<dbReference type="AlphaFoldDB" id="A0A0L6U451"/>